<dbReference type="GO" id="GO:0005524">
    <property type="term" value="F:ATP binding"/>
    <property type="evidence" value="ECO:0007669"/>
    <property type="project" value="UniProtKB-KW"/>
</dbReference>
<dbReference type="Pfam" id="PF12848">
    <property type="entry name" value="ABC_tran_Xtn"/>
    <property type="match status" value="1"/>
</dbReference>
<accession>B2TM90</accession>
<gene>
    <name evidence="4" type="ordered locus">CLL_A2014</name>
</gene>
<dbReference type="PANTHER" id="PTHR42855:SF2">
    <property type="entry name" value="DRUG RESISTANCE ABC TRANSPORTER,ATP-BINDING PROTEIN"/>
    <property type="match status" value="1"/>
</dbReference>
<proteinExistence type="predicted"/>
<evidence type="ECO:0000256" key="2">
    <source>
        <dbReference type="ARBA" id="ARBA00022840"/>
    </source>
</evidence>
<dbReference type="SUPFAM" id="SSF52540">
    <property type="entry name" value="P-loop containing nucleoside triphosphate hydrolases"/>
    <property type="match status" value="2"/>
</dbReference>
<dbReference type="Pfam" id="PF00005">
    <property type="entry name" value="ABC_tran"/>
    <property type="match status" value="2"/>
</dbReference>
<dbReference type="SMART" id="SM00382">
    <property type="entry name" value="AAA"/>
    <property type="match status" value="2"/>
</dbReference>
<dbReference type="HOGENOM" id="CLU_000604_36_0_9"/>
<protein>
    <submittedName>
        <fullName evidence="4">ABC transporter, ATP-binding protein</fullName>
    </submittedName>
</protein>
<keyword evidence="2 4" id="KW-0067">ATP-binding</keyword>
<evidence type="ECO:0000313" key="4">
    <source>
        <dbReference type="EMBL" id="ACD24774.1"/>
    </source>
</evidence>
<organism evidence="4">
    <name type="scientific">Clostridium botulinum (strain Eklund 17B / Type B)</name>
    <dbReference type="NCBI Taxonomy" id="935198"/>
    <lineage>
        <taxon>Bacteria</taxon>
        <taxon>Bacillati</taxon>
        <taxon>Bacillota</taxon>
        <taxon>Clostridia</taxon>
        <taxon>Eubacteriales</taxon>
        <taxon>Clostridiaceae</taxon>
        <taxon>Clostridium</taxon>
    </lineage>
</organism>
<dbReference type="NCBIfam" id="NF000355">
    <property type="entry name" value="ribo_prot_ABC_F"/>
    <property type="match status" value="1"/>
</dbReference>
<dbReference type="PANTHER" id="PTHR42855">
    <property type="entry name" value="ABC TRANSPORTER ATP-BINDING SUBUNIT"/>
    <property type="match status" value="1"/>
</dbReference>
<keyword evidence="1" id="KW-0547">Nucleotide-binding</keyword>
<dbReference type="KEGG" id="cbk:CLL_A2014"/>
<dbReference type="PROSITE" id="PS50893">
    <property type="entry name" value="ABC_TRANSPORTER_2"/>
    <property type="match status" value="2"/>
</dbReference>
<feature type="domain" description="ABC transporter" evidence="3">
    <location>
        <begin position="289"/>
        <end position="499"/>
    </location>
</feature>
<dbReference type="EMBL" id="CP001056">
    <property type="protein sequence ID" value="ACD24774.1"/>
    <property type="molecule type" value="Genomic_DNA"/>
</dbReference>
<reference evidence="4" key="1">
    <citation type="submission" date="2009-06" db="EMBL/GenBank/DDBJ databases">
        <authorList>
            <consortium name="US DOE Joint Genome Institute (JGI-PGF)"/>
            <person name="Lucas S."/>
            <person name="Copeland A."/>
            <person name="Lapidus A."/>
            <person name="Glavina del Rio T."/>
            <person name="Dalin E."/>
            <person name="Tice H."/>
            <person name="Bruce D."/>
            <person name="Goodwin L."/>
            <person name="Pitluck S."/>
            <person name="Kyrpides N."/>
            <person name="Mavromatis K."/>
            <person name="Ivanova N."/>
            <person name="Saunders E."/>
            <person name="Brettin T."/>
            <person name="Detter J.C."/>
            <person name="Han C."/>
            <person name="Larimer F."/>
            <person name="Land M."/>
            <person name="Hauser L."/>
            <person name="Markowitz V."/>
            <person name="Cheng J.-F."/>
            <person name="Hugenholtz P."/>
            <person name="Woyke T."/>
            <person name="Wu D."/>
            <person name="Gronow S."/>
            <person name="Klenk H.-P."/>
            <person name="Eisen J.A."/>
        </authorList>
    </citation>
    <scope>NUCLEOTIDE SEQUENCE</scope>
    <source>
        <strain evidence="4">Eklund 17B</strain>
    </source>
</reference>
<dbReference type="NCBIfam" id="NF043038">
    <property type="entry name" value="ABCF_CplR"/>
    <property type="match status" value="1"/>
</dbReference>
<dbReference type="GO" id="GO:0016887">
    <property type="term" value="F:ATP hydrolysis activity"/>
    <property type="evidence" value="ECO:0007669"/>
    <property type="project" value="InterPro"/>
</dbReference>
<dbReference type="AlphaFoldDB" id="B2TM90"/>
<dbReference type="CDD" id="cd03221">
    <property type="entry name" value="ABCF_EF-3"/>
    <property type="match status" value="2"/>
</dbReference>
<sequence>MVLIKLDKVKKYYGDRLILDICNLEILESDKIGIVGENGAGKTTLIKVILGEVAPDEGKVFLSNSYSYISQSEECSGEYQGGKIKKIIKSPDNYDGFLSGGEKMKIKINKSLNVQSSILIADEPTANLDTNSIKNIEKIISEYKGSVLLVSHDREFLDKLCNNILEIENGKVKLYKGNYSKYIKLKAEEREAEQREYHRYIAEKKRLEKAIIGKENNRDSIRKTPKRMGNSEARLHKMGNQRSKKSLDGNIKSLKSRINHLEEKEKPNAIKEIRIKINKGKEMHSKTVIEVRNLNLYVNNEILINDCNFKIKNGEKVAITGANGCGKTTLIKKIIKNNTENIRLSQDISIGYFDQSQDILHANKSILDNIKLNSSYDETFIRINLDGFGFKGDSVYKNISTLSGGEKVKCALCKNILSDNNTLILDEPTNYLDIKSIEALEIAIKNTEKTVLIVSHDRKFISNVCDCIIEIRDNKLNYFNGNYNEFVYEKINNKNKKEEKSSEREKRELLLVLQNKLSEIISRLSLEKDLSIKDKLNLEYIELLNKIKTLK</sequence>
<dbReference type="InterPro" id="IPR051309">
    <property type="entry name" value="ABCF_ATPase"/>
</dbReference>
<feature type="domain" description="ABC transporter" evidence="3">
    <location>
        <begin position="4"/>
        <end position="194"/>
    </location>
</feature>
<evidence type="ECO:0000256" key="1">
    <source>
        <dbReference type="ARBA" id="ARBA00022741"/>
    </source>
</evidence>
<dbReference type="InterPro" id="IPR032781">
    <property type="entry name" value="ABC_tran_Xtn"/>
</dbReference>
<dbReference type="InterPro" id="IPR027417">
    <property type="entry name" value="P-loop_NTPase"/>
</dbReference>
<evidence type="ECO:0000259" key="3">
    <source>
        <dbReference type="PROSITE" id="PS50893"/>
    </source>
</evidence>
<name>B2TM90_CLOBB</name>
<dbReference type="InterPro" id="IPR003593">
    <property type="entry name" value="AAA+_ATPase"/>
</dbReference>
<dbReference type="InterPro" id="IPR003439">
    <property type="entry name" value="ABC_transporter-like_ATP-bd"/>
</dbReference>
<reference evidence="4" key="2">
    <citation type="submission" date="2009-08" db="EMBL/GenBank/DDBJ databases">
        <authorList>
            <person name="Shrivastava S."/>
            <person name="Brinkac L.M."/>
            <person name="Dodson R.J."/>
            <person name="Harkins D.M."/>
            <person name="Durkin A.S."/>
            <person name="Sutton G."/>
        </authorList>
    </citation>
    <scope>NUCLEOTIDE SEQUENCE</scope>
    <source>
        <strain evidence="4">Eklund 17B</strain>
    </source>
</reference>
<dbReference type="Gene3D" id="3.40.50.300">
    <property type="entry name" value="P-loop containing nucleotide triphosphate hydrolases"/>
    <property type="match status" value="3"/>
</dbReference>